<name>A8AAF6_IGNH4</name>
<evidence type="ECO:0000313" key="2">
    <source>
        <dbReference type="Proteomes" id="UP000000262"/>
    </source>
</evidence>
<proteinExistence type="predicted"/>
<dbReference type="STRING" id="453591.Igni_0726"/>
<dbReference type="EMBL" id="CP000816">
    <property type="protein sequence ID" value="ABU81908.1"/>
    <property type="molecule type" value="Genomic_DNA"/>
</dbReference>
<dbReference type="AlphaFoldDB" id="A8AAF6"/>
<reference evidence="1 2" key="1">
    <citation type="journal article" date="2008" name="Genome Biol.">
        <title>A genomic analysis of the archaeal system Ignicoccus hospitalis-Nanoarchaeum equitans.</title>
        <authorList>
            <person name="Podar M."/>
            <person name="Anderson I."/>
            <person name="Makarova K.S."/>
            <person name="Elkins J.G."/>
            <person name="Ivanova N."/>
            <person name="Wall M.A."/>
            <person name="Lykidis A."/>
            <person name="Mavromatis K."/>
            <person name="Sun H."/>
            <person name="Hudson M.E."/>
            <person name="Chen W."/>
            <person name="Deciu C."/>
            <person name="Hutchison D."/>
            <person name="Eads J.R."/>
            <person name="Anderson A."/>
            <person name="Fernandes F."/>
            <person name="Szeto E."/>
            <person name="Lapidus A."/>
            <person name="Kyrpides N.C."/>
            <person name="Saier M.H.Jr."/>
            <person name="Richardson P.M."/>
            <person name="Rachel R."/>
            <person name="Huber H."/>
            <person name="Eisen J.A."/>
            <person name="Koonin E.V."/>
            <person name="Keller M."/>
            <person name="Stetter K.O."/>
        </authorList>
    </citation>
    <scope>NUCLEOTIDE SEQUENCE [LARGE SCALE GENOMIC DNA]</scope>
    <source>
        <strain evidence="2">KIN4/I / DSM 18386 / JCM 14125</strain>
    </source>
</reference>
<sequence length="156" mass="17475">MEDRAFYLLLRKFREFGVDPSCARRVSCRSELDCIIKALKICNGLKVTQLGIDPGETVGIVIVVDAVPVWEWEGSRDEAVKVVSEVLKTIEIDRVVTSEGGLDLLPSSLEVPVVLVREHGTSKRRVRGLKKHSSSAYLMVARNSITRRVRRWRGGS</sequence>
<protein>
    <submittedName>
        <fullName evidence="1">Uncharacterized protein</fullName>
    </submittedName>
</protein>
<organism evidence="1 2">
    <name type="scientific">Ignicoccus hospitalis (strain KIN4/I / DSM 18386 / JCM 14125)</name>
    <dbReference type="NCBI Taxonomy" id="453591"/>
    <lineage>
        <taxon>Archaea</taxon>
        <taxon>Thermoproteota</taxon>
        <taxon>Thermoprotei</taxon>
        <taxon>Desulfurococcales</taxon>
        <taxon>Desulfurococcaceae</taxon>
        <taxon>Ignicoccus</taxon>
    </lineage>
</organism>
<dbReference type="KEGG" id="iho:Igni_0726"/>
<dbReference type="Proteomes" id="UP000000262">
    <property type="component" value="Chromosome"/>
</dbReference>
<gene>
    <name evidence="1" type="ordered locus">Igni_0726</name>
</gene>
<dbReference type="GeneID" id="5562512"/>
<dbReference type="HOGENOM" id="CLU_1682679_0_0_2"/>
<accession>A8AAF6</accession>
<dbReference type="RefSeq" id="WP_011998760.1">
    <property type="nucleotide sequence ID" value="NC_009776.1"/>
</dbReference>
<keyword evidence="2" id="KW-1185">Reference proteome</keyword>
<evidence type="ECO:0000313" key="1">
    <source>
        <dbReference type="EMBL" id="ABU81908.1"/>
    </source>
</evidence>
<dbReference type="eggNOG" id="arCOG03142">
    <property type="taxonomic scope" value="Archaea"/>
</dbReference>